<evidence type="ECO:0000313" key="2">
    <source>
        <dbReference type="EMBL" id="CAA9287140.1"/>
    </source>
</evidence>
<proteinExistence type="predicted"/>
<accession>A0A6J4JTU0</accession>
<protein>
    <submittedName>
        <fullName evidence="2">Uncharacterized protein</fullName>
    </submittedName>
</protein>
<gene>
    <name evidence="2" type="ORF">AVDCRST_MAG56-4245</name>
</gene>
<dbReference type="EMBL" id="CADCTQ010000356">
    <property type="protein sequence ID" value="CAA9287140.1"/>
    <property type="molecule type" value="Genomic_DNA"/>
</dbReference>
<feature type="compositionally biased region" description="Low complexity" evidence="1">
    <location>
        <begin position="11"/>
        <end position="28"/>
    </location>
</feature>
<name>A0A6J4JTU0_9SPHI</name>
<sequence>MQFEAGQNEVGQRGSSGSTRSRAGLGEAAGKEKEKKQAVDLED</sequence>
<reference evidence="2" key="1">
    <citation type="submission" date="2020-02" db="EMBL/GenBank/DDBJ databases">
        <authorList>
            <person name="Meier V. D."/>
        </authorList>
    </citation>
    <scope>NUCLEOTIDE SEQUENCE</scope>
    <source>
        <strain evidence="2">AVDCRST_MAG56</strain>
    </source>
</reference>
<organism evidence="2">
    <name type="scientific">uncultured Cytophagales bacterium</name>
    <dbReference type="NCBI Taxonomy" id="158755"/>
    <lineage>
        <taxon>Bacteria</taxon>
        <taxon>Pseudomonadati</taxon>
        <taxon>Bacteroidota</taxon>
        <taxon>Sphingobacteriia</taxon>
        <taxon>Sphingobacteriales</taxon>
        <taxon>environmental samples</taxon>
    </lineage>
</organism>
<feature type="region of interest" description="Disordered" evidence="1">
    <location>
        <begin position="1"/>
        <end position="43"/>
    </location>
</feature>
<dbReference type="AlphaFoldDB" id="A0A6J4JTU0"/>
<feature type="compositionally biased region" description="Basic and acidic residues" evidence="1">
    <location>
        <begin position="29"/>
        <end position="43"/>
    </location>
</feature>
<evidence type="ECO:0000256" key="1">
    <source>
        <dbReference type="SAM" id="MobiDB-lite"/>
    </source>
</evidence>